<dbReference type="OrthoDB" id="10255285at2759"/>
<dbReference type="Gene3D" id="3.40.1000.10">
    <property type="entry name" value="Mog1/PsbP, alpha/beta/alpha sandwich"/>
    <property type="match status" value="1"/>
</dbReference>
<dbReference type="GO" id="GO:0005085">
    <property type="term" value="F:guanyl-nucleotide exchange factor activity"/>
    <property type="evidence" value="ECO:0007669"/>
    <property type="project" value="TreeGrafter"/>
</dbReference>
<dbReference type="Pfam" id="PF04603">
    <property type="entry name" value="Mog1"/>
    <property type="match status" value="1"/>
</dbReference>
<protein>
    <recommendedName>
        <fullName evidence="6">Mog1p/PsbP-like protein</fullName>
    </recommendedName>
</protein>
<dbReference type="GO" id="GO:0031267">
    <property type="term" value="F:small GTPase binding"/>
    <property type="evidence" value="ECO:0007669"/>
    <property type="project" value="TreeGrafter"/>
</dbReference>
<dbReference type="PANTHER" id="PTHR15837">
    <property type="entry name" value="RAN GUANINE NUCLEOTIDE RELEASE FACTOR"/>
    <property type="match status" value="1"/>
</dbReference>
<evidence type="ECO:0000256" key="3">
    <source>
        <dbReference type="ARBA" id="ARBA00022927"/>
    </source>
</evidence>
<accession>A0A9P6W7E0</accession>
<name>A0A9P6W7E0_RHOMI</name>
<organism evidence="4 5">
    <name type="scientific">Rhodotorula mucilaginosa</name>
    <name type="common">Yeast</name>
    <name type="synonym">Rhodotorula rubra</name>
    <dbReference type="NCBI Taxonomy" id="5537"/>
    <lineage>
        <taxon>Eukaryota</taxon>
        <taxon>Fungi</taxon>
        <taxon>Dikarya</taxon>
        <taxon>Basidiomycota</taxon>
        <taxon>Pucciniomycotina</taxon>
        <taxon>Microbotryomycetes</taxon>
        <taxon>Sporidiobolales</taxon>
        <taxon>Sporidiobolaceae</taxon>
        <taxon>Rhodotorula</taxon>
    </lineage>
</organism>
<dbReference type="GO" id="GO:0006606">
    <property type="term" value="P:protein import into nucleus"/>
    <property type="evidence" value="ECO:0007669"/>
    <property type="project" value="TreeGrafter"/>
</dbReference>
<comment type="caution">
    <text evidence="4">The sequence shown here is derived from an EMBL/GenBank/DDBJ whole genome shotgun (WGS) entry which is preliminary data.</text>
</comment>
<evidence type="ECO:0000256" key="2">
    <source>
        <dbReference type="ARBA" id="ARBA00022448"/>
    </source>
</evidence>
<dbReference type="AlphaFoldDB" id="A0A9P6W7E0"/>
<dbReference type="InterPro" id="IPR016123">
    <property type="entry name" value="Mog1/PsbP_a/b/a-sand"/>
</dbReference>
<gene>
    <name evidence="4" type="ORF">C6P46_004353</name>
</gene>
<keyword evidence="2" id="KW-0813">Transport</keyword>
<dbReference type="InterPro" id="IPR007681">
    <property type="entry name" value="Mog1"/>
</dbReference>
<reference evidence="4 5" key="1">
    <citation type="submission" date="2020-11" db="EMBL/GenBank/DDBJ databases">
        <title>Kefir isolates.</title>
        <authorList>
            <person name="Marcisauskas S."/>
            <person name="Kim Y."/>
            <person name="Blasche S."/>
        </authorList>
    </citation>
    <scope>NUCLEOTIDE SEQUENCE [LARGE SCALE GENOMIC DNA]</scope>
    <source>
        <strain evidence="4 5">KR</strain>
    </source>
</reference>
<sequence length="189" mass="20488">MPRQLYGGAISCSIPDNYVDASDLRQVPDTQEVFMAPDSDLSLIVEVLELVKQDGAADSLEKALKFHFDSLAHDNAALSSEVSRYNLPSAAPHPQGPGLPTLLGPATLEGTQTVSKFNKPDSEADTVLIQLALWRIPDRDADVTLSVNWPVRSGATGEERDATEARKVFDEAWRSFQINDFGLFAGSAS</sequence>
<evidence type="ECO:0000313" key="5">
    <source>
        <dbReference type="Proteomes" id="UP000777482"/>
    </source>
</evidence>
<dbReference type="GO" id="GO:0005634">
    <property type="term" value="C:nucleus"/>
    <property type="evidence" value="ECO:0007669"/>
    <property type="project" value="TreeGrafter"/>
</dbReference>
<keyword evidence="5" id="KW-1185">Reference proteome</keyword>
<dbReference type="SUPFAM" id="SSF55724">
    <property type="entry name" value="Mog1p/PsbP-like"/>
    <property type="match status" value="1"/>
</dbReference>
<evidence type="ECO:0000313" key="4">
    <source>
        <dbReference type="EMBL" id="KAG0666686.1"/>
    </source>
</evidence>
<comment type="similarity">
    <text evidence="1">Belongs to the MOG1 family.</text>
</comment>
<proteinExistence type="inferred from homology"/>
<dbReference type="PANTHER" id="PTHR15837:SF0">
    <property type="entry name" value="RAN GUANINE NUCLEOTIDE RELEASE FACTOR"/>
    <property type="match status" value="1"/>
</dbReference>
<evidence type="ECO:0000256" key="1">
    <source>
        <dbReference type="ARBA" id="ARBA00010307"/>
    </source>
</evidence>
<dbReference type="EMBL" id="PUHQ01000004">
    <property type="protein sequence ID" value="KAG0666686.1"/>
    <property type="molecule type" value="Genomic_DNA"/>
</dbReference>
<keyword evidence="3" id="KW-0653">Protein transport</keyword>
<evidence type="ECO:0008006" key="6">
    <source>
        <dbReference type="Google" id="ProtNLM"/>
    </source>
</evidence>
<dbReference type="Proteomes" id="UP000777482">
    <property type="component" value="Unassembled WGS sequence"/>
</dbReference>